<evidence type="ECO:0000313" key="2">
    <source>
        <dbReference type="Proteomes" id="UP000694005"/>
    </source>
</evidence>
<protein>
    <submittedName>
        <fullName evidence="1">Uncharacterized protein</fullName>
    </submittedName>
</protein>
<reference evidence="1 2" key="1">
    <citation type="submission" date="2021-07" db="EMBL/GenBank/DDBJ databases">
        <authorList>
            <consortium name="Genoscope - CEA"/>
            <person name="William W."/>
        </authorList>
    </citation>
    <scope>NUCLEOTIDE SEQUENCE [LARGE SCALE GENOMIC DNA]</scope>
</reference>
<evidence type="ECO:0000313" key="1">
    <source>
        <dbReference type="EMBL" id="CAG7907242.1"/>
    </source>
</evidence>
<accession>A0A8D9MEF1</accession>
<proteinExistence type="predicted"/>
<dbReference type="Proteomes" id="UP000694005">
    <property type="component" value="Chromosome A04"/>
</dbReference>
<sequence length="37" mass="4665">MILFVWWDMGRVSKRWVLRKEVGRVRCEAWCWFIAFC</sequence>
<dbReference type="Gramene" id="A04p21430.2_BraZ1">
    <property type="protein sequence ID" value="A04p21430.2_BraZ1.CDS"/>
    <property type="gene ID" value="A04g21430.2_BraZ1"/>
</dbReference>
<organism evidence="1 2">
    <name type="scientific">Brassica campestris</name>
    <name type="common">Field mustard</name>
    <dbReference type="NCBI Taxonomy" id="3711"/>
    <lineage>
        <taxon>Eukaryota</taxon>
        <taxon>Viridiplantae</taxon>
        <taxon>Streptophyta</taxon>
        <taxon>Embryophyta</taxon>
        <taxon>Tracheophyta</taxon>
        <taxon>Spermatophyta</taxon>
        <taxon>Magnoliopsida</taxon>
        <taxon>eudicotyledons</taxon>
        <taxon>Gunneridae</taxon>
        <taxon>Pentapetalae</taxon>
        <taxon>rosids</taxon>
        <taxon>malvids</taxon>
        <taxon>Brassicales</taxon>
        <taxon>Brassicaceae</taxon>
        <taxon>Brassiceae</taxon>
        <taxon>Brassica</taxon>
    </lineage>
</organism>
<dbReference type="EMBL" id="LS974620">
    <property type="protein sequence ID" value="CAG7907242.1"/>
    <property type="molecule type" value="Genomic_DNA"/>
</dbReference>
<dbReference type="AlphaFoldDB" id="A0A8D9MEF1"/>
<gene>
    <name evidence="1" type="ORF">BRAPAZ1V2_A04P21430.2</name>
</gene>
<name>A0A8D9MEF1_BRACM</name>
<feature type="non-terminal residue" evidence="1">
    <location>
        <position position="1"/>
    </location>
</feature>